<organism evidence="5 6">
    <name type="scientific">Rhodoplanes serenus</name>
    <dbReference type="NCBI Taxonomy" id="200615"/>
    <lineage>
        <taxon>Bacteria</taxon>
        <taxon>Pseudomonadati</taxon>
        <taxon>Pseudomonadota</taxon>
        <taxon>Alphaproteobacteria</taxon>
        <taxon>Hyphomicrobiales</taxon>
        <taxon>Nitrobacteraceae</taxon>
        <taxon>Rhodoplanes</taxon>
    </lineage>
</organism>
<dbReference type="GO" id="GO:0055130">
    <property type="term" value="P:D-alanine catabolic process"/>
    <property type="evidence" value="ECO:0007669"/>
    <property type="project" value="TreeGrafter"/>
</dbReference>
<dbReference type="SUPFAM" id="SSF54373">
    <property type="entry name" value="FAD-linked reductases, C-terminal domain"/>
    <property type="match status" value="1"/>
</dbReference>
<dbReference type="Gene3D" id="3.50.50.60">
    <property type="entry name" value="FAD/NAD(P)-binding domain"/>
    <property type="match status" value="2"/>
</dbReference>
<feature type="compositionally biased region" description="Basic and acidic residues" evidence="3">
    <location>
        <begin position="10"/>
        <end position="24"/>
    </location>
</feature>
<gene>
    <name evidence="5" type="primary">dadA1_3</name>
    <name evidence="5" type="ORF">RHODGE_RHODGE_04274</name>
</gene>
<proteinExistence type="inferred from homology"/>
<dbReference type="GO" id="GO:0005886">
    <property type="term" value="C:plasma membrane"/>
    <property type="evidence" value="ECO:0007669"/>
    <property type="project" value="TreeGrafter"/>
</dbReference>
<dbReference type="InterPro" id="IPR006076">
    <property type="entry name" value="FAD-dep_OxRdtase"/>
</dbReference>
<dbReference type="PANTHER" id="PTHR13847">
    <property type="entry name" value="SARCOSINE DEHYDROGENASE-RELATED"/>
    <property type="match status" value="1"/>
</dbReference>
<dbReference type="GO" id="GO:0008718">
    <property type="term" value="F:D-amino-acid dehydrogenase activity"/>
    <property type="evidence" value="ECO:0007669"/>
    <property type="project" value="TreeGrafter"/>
</dbReference>
<dbReference type="SUPFAM" id="SSF51905">
    <property type="entry name" value="FAD/NAD(P)-binding domain"/>
    <property type="match status" value="1"/>
</dbReference>
<evidence type="ECO:0000313" key="6">
    <source>
        <dbReference type="Proteomes" id="UP000289200"/>
    </source>
</evidence>
<dbReference type="NCBIfam" id="NF009074">
    <property type="entry name" value="PRK12409.1"/>
    <property type="match status" value="1"/>
</dbReference>
<keyword evidence="6" id="KW-1185">Reference proteome</keyword>
<dbReference type="GO" id="GO:0005737">
    <property type="term" value="C:cytoplasm"/>
    <property type="evidence" value="ECO:0007669"/>
    <property type="project" value="TreeGrafter"/>
</dbReference>
<evidence type="ECO:0000313" key="5">
    <source>
        <dbReference type="EMBL" id="VCU11070.1"/>
    </source>
</evidence>
<dbReference type="InterPro" id="IPR036188">
    <property type="entry name" value="FAD/NAD-bd_sf"/>
</dbReference>
<dbReference type="AlphaFoldDB" id="A0A3S4DIC7"/>
<evidence type="ECO:0000256" key="1">
    <source>
        <dbReference type="ARBA" id="ARBA00009410"/>
    </source>
</evidence>
<dbReference type="Pfam" id="PF01266">
    <property type="entry name" value="DAO"/>
    <property type="match status" value="1"/>
</dbReference>
<dbReference type="Gene3D" id="3.30.9.10">
    <property type="entry name" value="D-Amino Acid Oxidase, subunit A, domain 2"/>
    <property type="match status" value="1"/>
</dbReference>
<keyword evidence="2" id="KW-0560">Oxidoreductase</keyword>
<accession>A0A3S4DIC7</accession>
<dbReference type="RefSeq" id="WP_129611091.1">
    <property type="nucleotide sequence ID" value="NZ_UWOC01000188.1"/>
</dbReference>
<dbReference type="EMBL" id="UWOC01000188">
    <property type="protein sequence ID" value="VCU11070.1"/>
    <property type="molecule type" value="Genomic_DNA"/>
</dbReference>
<dbReference type="PANTHER" id="PTHR13847:SF280">
    <property type="entry name" value="D-AMINO ACID DEHYDROGENASE"/>
    <property type="match status" value="1"/>
</dbReference>
<dbReference type="OrthoDB" id="9805337at2"/>
<name>A0A3S4DIC7_9BRAD</name>
<evidence type="ECO:0000256" key="3">
    <source>
        <dbReference type="SAM" id="MobiDB-lite"/>
    </source>
</evidence>
<reference evidence="6" key="1">
    <citation type="submission" date="2018-10" db="EMBL/GenBank/DDBJ databases">
        <authorList>
            <person name="Peiro R."/>
            <person name="Begona"/>
            <person name="Cbmso G."/>
            <person name="Lopez M."/>
            <person name="Gonzalez S."/>
            <person name="Sacristan E."/>
            <person name="Castillo E."/>
        </authorList>
    </citation>
    <scope>NUCLEOTIDE SEQUENCE [LARGE SCALE GENOMIC DNA]</scope>
</reference>
<evidence type="ECO:0000259" key="4">
    <source>
        <dbReference type="Pfam" id="PF01266"/>
    </source>
</evidence>
<protein>
    <submittedName>
        <fullName evidence="5">D-amino acid dehydrogenase 1</fullName>
    </submittedName>
</protein>
<feature type="domain" description="FAD dependent oxidoreductase" evidence="4">
    <location>
        <begin position="62"/>
        <end position="459"/>
    </location>
</feature>
<sequence length="472" mass="51105">MPHTPVDPISAHHDSDHHVADHHASVHQVSDHPLSAHDVSPSPIAAPLAGIPQAAADGAGRHVVVVGAGITGVTTAYELLTRGYAVTVLDRQRYPAMETSFANGGQLSASNAEVWNSWATVLKGLRWMFRSDAPLRLGLAPSWHKLSWLAEFMAAIPRREPNTIATARLAIAARERLFAIARQEGIDFSHETRGILHVYRDRAGWEHAAAVNRLLAAGGLARRPVSATEIHDIEPSLHGRWYGGFLTPSDSTGDIHMFTRRLAQACRRRGARFVQNAEVTAASADTRGVRLGWRTGDDVGVLTADLVVVCAGVGSRRIAAMLGDRLNVYPVKGYSITVELHDDISRRAAPWVSLLDDEAKVVSSRLGPDRLRVAGTAEIAGFGLDIRADRVRPLVEWTQRLFPAVATDRVIPWAGLRPMMPDMMPRVGPGRHARVFYNTGHGHLGWTLAAATAALVADRIAGDPAGRLDRAA</sequence>
<dbReference type="Proteomes" id="UP000289200">
    <property type="component" value="Unassembled WGS sequence"/>
</dbReference>
<comment type="caution">
    <text evidence="5">The sequence shown here is derived from an EMBL/GenBank/DDBJ whole genome shotgun (WGS) entry which is preliminary data.</text>
</comment>
<comment type="similarity">
    <text evidence="1">Belongs to the DadA oxidoreductase family.</text>
</comment>
<evidence type="ECO:0000256" key="2">
    <source>
        <dbReference type="ARBA" id="ARBA00023002"/>
    </source>
</evidence>
<feature type="region of interest" description="Disordered" evidence="3">
    <location>
        <begin position="1"/>
        <end position="41"/>
    </location>
</feature>